<dbReference type="OrthoDB" id="9813214at2"/>
<protein>
    <recommendedName>
        <fullName evidence="7">Glycosyltransferase subfamily 4-like N-terminal domain-containing protein</fullName>
    </recommendedName>
</protein>
<feature type="domain" description="Glycosyl transferase family 1" evidence="3">
    <location>
        <begin position="196"/>
        <end position="359"/>
    </location>
</feature>
<dbReference type="Pfam" id="PF13579">
    <property type="entry name" value="Glyco_trans_4_4"/>
    <property type="match status" value="1"/>
</dbReference>
<feature type="domain" description="Glycosyltransferase subfamily 4-like N-terminal" evidence="4">
    <location>
        <begin position="36"/>
        <end position="178"/>
    </location>
</feature>
<accession>A0A235B737</accession>
<evidence type="ECO:0000259" key="3">
    <source>
        <dbReference type="Pfam" id="PF00534"/>
    </source>
</evidence>
<dbReference type="Pfam" id="PF00534">
    <property type="entry name" value="Glycos_transf_1"/>
    <property type="match status" value="1"/>
</dbReference>
<dbReference type="Gene3D" id="3.40.50.2000">
    <property type="entry name" value="Glycogen Phosphorylase B"/>
    <property type="match status" value="2"/>
</dbReference>
<keyword evidence="6" id="KW-1185">Reference proteome</keyword>
<proteinExistence type="predicted"/>
<dbReference type="GO" id="GO:0016757">
    <property type="term" value="F:glycosyltransferase activity"/>
    <property type="evidence" value="ECO:0007669"/>
    <property type="project" value="UniProtKB-KW"/>
</dbReference>
<dbReference type="PANTHER" id="PTHR12526:SF629">
    <property type="entry name" value="TEICHURONIC ACID BIOSYNTHESIS GLYCOSYLTRANSFERASE TUAH-RELATED"/>
    <property type="match status" value="1"/>
</dbReference>
<dbReference type="InterPro" id="IPR028098">
    <property type="entry name" value="Glyco_trans_4-like_N"/>
</dbReference>
<dbReference type="SUPFAM" id="SSF53756">
    <property type="entry name" value="UDP-Glycosyltransferase/glycogen phosphorylase"/>
    <property type="match status" value="1"/>
</dbReference>
<dbReference type="PANTHER" id="PTHR12526">
    <property type="entry name" value="GLYCOSYLTRANSFERASE"/>
    <property type="match status" value="1"/>
</dbReference>
<evidence type="ECO:0000256" key="1">
    <source>
        <dbReference type="ARBA" id="ARBA00022676"/>
    </source>
</evidence>
<comment type="caution">
    <text evidence="5">The sequence shown here is derived from an EMBL/GenBank/DDBJ whole genome shotgun (WGS) entry which is preliminary data.</text>
</comment>
<reference evidence="5 6" key="1">
    <citation type="submission" date="2017-07" db="EMBL/GenBank/DDBJ databases">
        <title>The genome sequence of Paludifilum halophilum highlights mechanisms for microbial adaptation to high salt environemnts.</title>
        <authorList>
            <person name="Belbahri L."/>
        </authorList>
    </citation>
    <scope>NUCLEOTIDE SEQUENCE [LARGE SCALE GENOMIC DNA]</scope>
    <source>
        <strain evidence="5 6">DSM 102817</strain>
    </source>
</reference>
<keyword evidence="2" id="KW-0808">Transferase</keyword>
<evidence type="ECO:0000313" key="6">
    <source>
        <dbReference type="Proteomes" id="UP000215459"/>
    </source>
</evidence>
<evidence type="ECO:0008006" key="7">
    <source>
        <dbReference type="Google" id="ProtNLM"/>
    </source>
</evidence>
<dbReference type="Proteomes" id="UP000215459">
    <property type="component" value="Unassembled WGS sequence"/>
</dbReference>
<evidence type="ECO:0000256" key="2">
    <source>
        <dbReference type="ARBA" id="ARBA00022679"/>
    </source>
</evidence>
<sequence>MECSRIIIRSRGESPEMNEKVMILSSVHGYNDSRIFYKQAVSLVRAGYQVELHARADFGERVEQGVRIVGMPPPRNKWDRLLGGWRLFRRALASGADRFHFHDPELLPWGVWLRWRTRRPVIYDAHEDLPRQIHTKPWIPGPLKGILSRVAHWAEKGMARRLSAVVTATESIADQFTSAPRVEVVKNYPLPFEIPAGEENDGTNRILYIGGISYLRGYREMIAMMDHLPEGLEAELHLIGPLQHIDPDNRERDRLRRKRIYLHGRIPFQEVQSWLARGKVGLVCLHPVDNYKESLPIKLFEYMAAGLPVVATDFPLWRQIVVESGSGWMVNALDPRDIAEKVTGILTDDRLRRRMGENGCRAHRDVYNWWNEEKKLIGLYQDLSGN</sequence>
<dbReference type="EMBL" id="NOWF01000004">
    <property type="protein sequence ID" value="OYD08042.1"/>
    <property type="molecule type" value="Genomic_DNA"/>
</dbReference>
<organism evidence="5 6">
    <name type="scientific">Paludifilum halophilum</name>
    <dbReference type="NCBI Taxonomy" id="1642702"/>
    <lineage>
        <taxon>Bacteria</taxon>
        <taxon>Bacillati</taxon>
        <taxon>Bacillota</taxon>
        <taxon>Bacilli</taxon>
        <taxon>Bacillales</taxon>
        <taxon>Thermoactinomycetaceae</taxon>
        <taxon>Paludifilum</taxon>
    </lineage>
</organism>
<name>A0A235B737_9BACL</name>
<keyword evidence="1" id="KW-0328">Glycosyltransferase</keyword>
<dbReference type="InterPro" id="IPR001296">
    <property type="entry name" value="Glyco_trans_1"/>
</dbReference>
<dbReference type="AlphaFoldDB" id="A0A235B737"/>
<dbReference type="CDD" id="cd03794">
    <property type="entry name" value="GT4_WbuB-like"/>
    <property type="match status" value="1"/>
</dbReference>
<gene>
    <name evidence="5" type="ORF">CHM34_07975</name>
</gene>
<evidence type="ECO:0000259" key="4">
    <source>
        <dbReference type="Pfam" id="PF13579"/>
    </source>
</evidence>
<evidence type="ECO:0000313" key="5">
    <source>
        <dbReference type="EMBL" id="OYD08042.1"/>
    </source>
</evidence>